<dbReference type="Pfam" id="PF02558">
    <property type="entry name" value="ApbA"/>
    <property type="match status" value="1"/>
</dbReference>
<feature type="domain" description="Ketopantoate reductase N-terminal" evidence="4">
    <location>
        <begin position="5"/>
        <end position="152"/>
    </location>
</feature>
<evidence type="ECO:0008006" key="8">
    <source>
        <dbReference type="Google" id="ProtNLM"/>
    </source>
</evidence>
<dbReference type="RefSeq" id="WP_094028180.1">
    <property type="nucleotide sequence ID" value="NZ_NGAF01000033.1"/>
</dbReference>
<dbReference type="PANTHER" id="PTHR43765">
    <property type="entry name" value="2-DEHYDROPANTOATE 2-REDUCTASE-RELATED"/>
    <property type="match status" value="1"/>
</dbReference>
<evidence type="ECO:0000256" key="2">
    <source>
        <dbReference type="ARBA" id="ARBA00022857"/>
    </source>
</evidence>
<evidence type="ECO:0000313" key="6">
    <source>
        <dbReference type="EMBL" id="OXR40379.1"/>
    </source>
</evidence>
<sequence length="349" mass="36152">MTRYVIVGAGAVGTTLAVELADSGQDVLLIARGDALRYFRQHPVKYHTPTGIRNVRLPVAATTDDLALHTGDLLVLTAKTQDVGAAAEDMAWRDVRNPDGAVTGLAADHIPVVTVQNGLAAEGMVARWFATVIGAVLLVSARYERLGEIHVGASPTVGAMIAGLATGDSARGGSAVATLVDDLGKANFHAEAVPDIRAHKAAKILHSVKNGLEVLSGDPSAKAAVGAALVTEARLVLAAAGITFHEPVALASVFSRQRATRNTAPPGRQSTWQSFARGAASNEIDYLNGEIALLARLHGVAAPLNTTLQQLLGRATRDGGGLDLPGLKTLTNLLPVSDSAPRAGELLRP</sequence>
<evidence type="ECO:0000256" key="1">
    <source>
        <dbReference type="ARBA" id="ARBA00007870"/>
    </source>
</evidence>
<dbReference type="InterPro" id="IPR013332">
    <property type="entry name" value="KPR_N"/>
</dbReference>
<dbReference type="PANTHER" id="PTHR43765:SF2">
    <property type="entry name" value="2-DEHYDROPANTOATE 2-REDUCTASE"/>
    <property type="match status" value="1"/>
</dbReference>
<dbReference type="SUPFAM" id="SSF48179">
    <property type="entry name" value="6-phosphogluconate dehydrogenase C-terminal domain-like"/>
    <property type="match status" value="1"/>
</dbReference>
<evidence type="ECO:0000259" key="4">
    <source>
        <dbReference type="Pfam" id="PF02558"/>
    </source>
</evidence>
<accession>A0A231GUS3</accession>
<dbReference type="EMBL" id="NGAF01000033">
    <property type="protein sequence ID" value="OXR40379.1"/>
    <property type="molecule type" value="Genomic_DNA"/>
</dbReference>
<comment type="caution">
    <text evidence="6">The sequence shown here is derived from an EMBL/GenBank/DDBJ whole genome shotgun (WGS) entry which is preliminary data.</text>
</comment>
<evidence type="ECO:0000256" key="3">
    <source>
        <dbReference type="ARBA" id="ARBA00023002"/>
    </source>
</evidence>
<dbReference type="InterPro" id="IPR013752">
    <property type="entry name" value="KPA_reductase"/>
</dbReference>
<organism evidence="6 7">
    <name type="scientific">Nocardia cerradoensis</name>
    <dbReference type="NCBI Taxonomy" id="85688"/>
    <lineage>
        <taxon>Bacteria</taxon>
        <taxon>Bacillati</taxon>
        <taxon>Actinomycetota</taxon>
        <taxon>Actinomycetes</taxon>
        <taxon>Mycobacteriales</taxon>
        <taxon>Nocardiaceae</taxon>
        <taxon>Nocardia</taxon>
    </lineage>
</organism>
<dbReference type="AlphaFoldDB" id="A0A231GUS3"/>
<dbReference type="Gene3D" id="3.40.50.720">
    <property type="entry name" value="NAD(P)-binding Rossmann-like Domain"/>
    <property type="match status" value="1"/>
</dbReference>
<dbReference type="InterPro" id="IPR050838">
    <property type="entry name" value="Ketopantoate_reductase"/>
</dbReference>
<reference evidence="6 7" key="1">
    <citation type="submission" date="2017-07" db="EMBL/GenBank/DDBJ databases">
        <title>First draft Genome Sequence of Nocardia cerradoensis isolated from human infection.</title>
        <authorList>
            <person name="Carrasco G."/>
        </authorList>
    </citation>
    <scope>NUCLEOTIDE SEQUENCE [LARGE SCALE GENOMIC DNA]</scope>
    <source>
        <strain evidence="6 7">CNM20130759</strain>
    </source>
</reference>
<name>A0A231GUS3_9NOCA</name>
<dbReference type="GO" id="GO:0050661">
    <property type="term" value="F:NADP binding"/>
    <property type="evidence" value="ECO:0007669"/>
    <property type="project" value="TreeGrafter"/>
</dbReference>
<keyword evidence="7" id="KW-1185">Reference proteome</keyword>
<gene>
    <name evidence="6" type="ORF">B7C42_07545</name>
</gene>
<evidence type="ECO:0000313" key="7">
    <source>
        <dbReference type="Proteomes" id="UP000215506"/>
    </source>
</evidence>
<dbReference type="InterPro" id="IPR008927">
    <property type="entry name" value="6-PGluconate_DH-like_C_sf"/>
</dbReference>
<dbReference type="Gene3D" id="1.10.1040.10">
    <property type="entry name" value="N-(1-d-carboxylethyl)-l-norvaline Dehydrogenase, domain 2"/>
    <property type="match status" value="1"/>
</dbReference>
<dbReference type="InterPro" id="IPR013328">
    <property type="entry name" value="6PGD_dom2"/>
</dbReference>
<dbReference type="InterPro" id="IPR036188">
    <property type="entry name" value="FAD/NAD-bd_sf"/>
</dbReference>
<protein>
    <recommendedName>
        <fullName evidence="8">2-dehydropantoate 2-reductase</fullName>
    </recommendedName>
</protein>
<keyword evidence="3" id="KW-0560">Oxidoreductase</keyword>
<comment type="similarity">
    <text evidence="1">Belongs to the ketopantoate reductase family.</text>
</comment>
<keyword evidence="2" id="KW-0521">NADP</keyword>
<dbReference type="Proteomes" id="UP000215506">
    <property type="component" value="Unassembled WGS sequence"/>
</dbReference>
<feature type="domain" description="Ketopantoate reductase C-terminal" evidence="5">
    <location>
        <begin position="223"/>
        <end position="313"/>
    </location>
</feature>
<evidence type="ECO:0000259" key="5">
    <source>
        <dbReference type="Pfam" id="PF08546"/>
    </source>
</evidence>
<proteinExistence type="inferred from homology"/>
<dbReference type="Pfam" id="PF08546">
    <property type="entry name" value="ApbA_C"/>
    <property type="match status" value="1"/>
</dbReference>
<dbReference type="SUPFAM" id="SSF51905">
    <property type="entry name" value="FAD/NAD(P)-binding domain"/>
    <property type="match status" value="2"/>
</dbReference>
<dbReference type="GO" id="GO:0008677">
    <property type="term" value="F:2-dehydropantoate 2-reductase activity"/>
    <property type="evidence" value="ECO:0007669"/>
    <property type="project" value="TreeGrafter"/>
</dbReference>
<dbReference type="GO" id="GO:0005737">
    <property type="term" value="C:cytoplasm"/>
    <property type="evidence" value="ECO:0007669"/>
    <property type="project" value="TreeGrafter"/>
</dbReference>